<dbReference type="Proteomes" id="UP000010809">
    <property type="component" value="Chromosome"/>
</dbReference>
<dbReference type="PATRIC" id="fig|1255043.3.peg.3902"/>
<keyword evidence="6" id="KW-1185">Reference proteome</keyword>
<dbReference type="HOGENOM" id="CLU_2060373_0_0_6"/>
<feature type="transmembrane region" description="Helical" evidence="4">
    <location>
        <begin position="87"/>
        <end position="104"/>
    </location>
</feature>
<keyword evidence="3" id="KW-0813">Transport</keyword>
<dbReference type="STRING" id="1255043.TVNIR_3867"/>
<evidence type="ECO:0000256" key="2">
    <source>
        <dbReference type="ARBA" id="ARBA00007783"/>
    </source>
</evidence>
<comment type="subcellular location">
    <subcellularLocation>
        <location evidence="1">Cell inner membrane</location>
        <topology evidence="1">Multi-pass membrane protein</topology>
    </subcellularLocation>
</comment>
<keyword evidence="4" id="KW-1133">Transmembrane helix</keyword>
<dbReference type="eggNOG" id="COG1682">
    <property type="taxonomic scope" value="Bacteria"/>
</dbReference>
<sequence length="128" mass="14348">MTRTPQERVTIYTPGSALRQPSRLLADMFRDIWRGRGLAWRLAVRDISAQYRQAALGLMWALILPLANTAVWIFLNSSGIVQVSETPLPYAVYVFTGTMLWAIFMDAMNAPLQQATAAKAMLIERMGS</sequence>
<feature type="transmembrane region" description="Helical" evidence="4">
    <location>
        <begin position="55"/>
        <end position="75"/>
    </location>
</feature>
<comment type="similarity">
    <text evidence="2">Belongs to the ABC-2 integral membrane protein family.</text>
</comment>
<reference evidence="5" key="1">
    <citation type="submission" date="2015-12" db="EMBL/GenBank/DDBJ databases">
        <authorList>
            <person name="Tikhonova T.V."/>
            <person name="Pavlov A.R."/>
            <person name="Beletsky A.V."/>
            <person name="Mardanov A.V."/>
            <person name="Sorokin D.Y."/>
            <person name="Ravin N.V."/>
            <person name="Popov V.O."/>
        </authorList>
    </citation>
    <scope>NUCLEOTIDE SEQUENCE</scope>
    <source>
        <strain evidence="5">DSM 14787</strain>
    </source>
</reference>
<name>L0E492_THIND</name>
<keyword evidence="4" id="KW-0472">Membrane</keyword>
<evidence type="ECO:0000313" key="5">
    <source>
        <dbReference type="EMBL" id="AGA35491.1"/>
    </source>
</evidence>
<dbReference type="EMBL" id="CP003989">
    <property type="protein sequence ID" value="AGA35491.1"/>
    <property type="molecule type" value="Genomic_DNA"/>
</dbReference>
<proteinExistence type="inferred from homology"/>
<accession>L0E492</accession>
<keyword evidence="4" id="KW-0812">Transmembrane</keyword>
<dbReference type="PANTHER" id="PTHR30413">
    <property type="entry name" value="INNER MEMBRANE TRANSPORT PERMEASE"/>
    <property type="match status" value="1"/>
</dbReference>
<dbReference type="AlphaFoldDB" id="L0E492"/>
<dbReference type="GO" id="GO:0015920">
    <property type="term" value="P:lipopolysaccharide transport"/>
    <property type="evidence" value="ECO:0007669"/>
    <property type="project" value="TreeGrafter"/>
</dbReference>
<evidence type="ECO:0000256" key="1">
    <source>
        <dbReference type="ARBA" id="ARBA00004429"/>
    </source>
</evidence>
<protein>
    <submittedName>
        <fullName evidence="5">ABC transporter permease protein</fullName>
    </submittedName>
</protein>
<dbReference type="KEGG" id="tni:TVNIR_3867"/>
<evidence type="ECO:0000313" key="6">
    <source>
        <dbReference type="Proteomes" id="UP000010809"/>
    </source>
</evidence>
<organism evidence="5 6">
    <name type="scientific">Thioalkalivibrio nitratireducens (strain DSM 14787 / UNIQEM 213 / ALEN2)</name>
    <dbReference type="NCBI Taxonomy" id="1255043"/>
    <lineage>
        <taxon>Bacteria</taxon>
        <taxon>Pseudomonadati</taxon>
        <taxon>Pseudomonadota</taxon>
        <taxon>Gammaproteobacteria</taxon>
        <taxon>Chromatiales</taxon>
        <taxon>Ectothiorhodospiraceae</taxon>
        <taxon>Thioalkalivibrio</taxon>
    </lineage>
</organism>
<evidence type="ECO:0000256" key="3">
    <source>
        <dbReference type="ARBA" id="ARBA00022448"/>
    </source>
</evidence>
<dbReference type="PANTHER" id="PTHR30413:SF8">
    <property type="entry name" value="TRANSPORT PERMEASE PROTEIN"/>
    <property type="match status" value="1"/>
</dbReference>
<evidence type="ECO:0000256" key="4">
    <source>
        <dbReference type="SAM" id="Phobius"/>
    </source>
</evidence>
<gene>
    <name evidence="5" type="ordered locus">TVNIR_3867</name>
</gene>
<dbReference type="GO" id="GO:0005886">
    <property type="term" value="C:plasma membrane"/>
    <property type="evidence" value="ECO:0007669"/>
    <property type="project" value="UniProtKB-SubCell"/>
</dbReference>